<dbReference type="Proteomes" id="UP001589536">
    <property type="component" value="Unassembled WGS sequence"/>
</dbReference>
<evidence type="ECO:0000313" key="1">
    <source>
        <dbReference type="EMBL" id="MFB9714610.1"/>
    </source>
</evidence>
<evidence type="ECO:0008006" key="3">
    <source>
        <dbReference type="Google" id="ProtNLM"/>
    </source>
</evidence>
<dbReference type="PANTHER" id="PTHR36974">
    <property type="entry name" value="MEMBRANE PROTEIN-RELATED"/>
    <property type="match status" value="1"/>
</dbReference>
<reference evidence="1 2" key="1">
    <citation type="submission" date="2024-09" db="EMBL/GenBank/DDBJ databases">
        <authorList>
            <person name="Sun Q."/>
            <person name="Mori K."/>
        </authorList>
    </citation>
    <scope>NUCLEOTIDE SEQUENCE [LARGE SCALE GENOMIC DNA]</scope>
    <source>
        <strain evidence="1 2">JCM 13519</strain>
    </source>
</reference>
<name>A0ABV5URS2_9MICC</name>
<protein>
    <recommendedName>
        <fullName evidence="3">DoxX family protein</fullName>
    </recommendedName>
</protein>
<dbReference type="RefSeq" id="WP_345051758.1">
    <property type="nucleotide sequence ID" value="NZ_BAABED010000001.1"/>
</dbReference>
<keyword evidence="2" id="KW-1185">Reference proteome</keyword>
<evidence type="ECO:0000313" key="2">
    <source>
        <dbReference type="Proteomes" id="UP001589536"/>
    </source>
</evidence>
<gene>
    <name evidence="1" type="ORF">ACFFPI_10810</name>
</gene>
<dbReference type="PANTHER" id="PTHR36974:SF1">
    <property type="entry name" value="DOXX FAMILY MEMBRANE PROTEIN"/>
    <property type="match status" value="1"/>
</dbReference>
<sequence length="164" mass="17731">MPFSWSARTTQTISAVAMGALLLVSAKKHFQQPKFFTSVVPDYLCREDDGTGYVDLENNDSMTTPRNGALAVMSREEWIAVSGLLEATAAVGLLIPATRKAAARGTALMFTAFLAGHVDALRRAYGAGGTASERRIHTLRLPLQLPLILWAWSLAGAKHAYETP</sequence>
<accession>A0ABV5URS2</accession>
<organism evidence="1 2">
    <name type="scientific">Arthrobacter methylotrophus</name>
    <dbReference type="NCBI Taxonomy" id="121291"/>
    <lineage>
        <taxon>Bacteria</taxon>
        <taxon>Bacillati</taxon>
        <taxon>Actinomycetota</taxon>
        <taxon>Actinomycetes</taxon>
        <taxon>Micrococcales</taxon>
        <taxon>Micrococcaceae</taxon>
        <taxon>Arthrobacter</taxon>
    </lineage>
</organism>
<comment type="caution">
    <text evidence="1">The sequence shown here is derived from an EMBL/GenBank/DDBJ whole genome shotgun (WGS) entry which is preliminary data.</text>
</comment>
<proteinExistence type="predicted"/>
<dbReference type="EMBL" id="JBHMBH010000023">
    <property type="protein sequence ID" value="MFB9714610.1"/>
    <property type="molecule type" value="Genomic_DNA"/>
</dbReference>